<feature type="transmembrane region" description="Helical" evidence="5">
    <location>
        <begin position="127"/>
        <end position="152"/>
    </location>
</feature>
<proteinExistence type="predicted"/>
<evidence type="ECO:0000256" key="3">
    <source>
        <dbReference type="ARBA" id="ARBA00022989"/>
    </source>
</evidence>
<keyword evidence="4 5" id="KW-0472">Membrane</keyword>
<evidence type="ECO:0000256" key="2">
    <source>
        <dbReference type="ARBA" id="ARBA00022692"/>
    </source>
</evidence>
<dbReference type="InterPro" id="IPR003689">
    <property type="entry name" value="ZIP"/>
</dbReference>
<evidence type="ECO:0000313" key="6">
    <source>
        <dbReference type="EMBL" id="WRS38306.1"/>
    </source>
</evidence>
<evidence type="ECO:0000256" key="4">
    <source>
        <dbReference type="ARBA" id="ARBA00023136"/>
    </source>
</evidence>
<dbReference type="Pfam" id="PF02535">
    <property type="entry name" value="Zip"/>
    <property type="match status" value="1"/>
</dbReference>
<gene>
    <name evidence="6" type="ORF">VA613_09810</name>
</gene>
<dbReference type="RefSeq" id="WP_324778835.1">
    <property type="nucleotide sequence ID" value="NZ_CP141769.1"/>
</dbReference>
<keyword evidence="7" id="KW-1185">Reference proteome</keyword>
<protein>
    <submittedName>
        <fullName evidence="6">ZIP family metal transporter</fullName>
    </submittedName>
</protein>
<dbReference type="EMBL" id="CP141769">
    <property type="protein sequence ID" value="WRS38306.1"/>
    <property type="molecule type" value="Genomic_DNA"/>
</dbReference>
<feature type="transmembrane region" description="Helical" evidence="5">
    <location>
        <begin position="173"/>
        <end position="194"/>
    </location>
</feature>
<accession>A0ABZ1CHC5</accession>
<evidence type="ECO:0000313" key="7">
    <source>
        <dbReference type="Proteomes" id="UP001334732"/>
    </source>
</evidence>
<dbReference type="Proteomes" id="UP001334732">
    <property type="component" value="Chromosome"/>
</dbReference>
<feature type="transmembrane region" description="Helical" evidence="5">
    <location>
        <begin position="237"/>
        <end position="255"/>
    </location>
</feature>
<keyword evidence="2 5" id="KW-0812">Transmembrane</keyword>
<organism evidence="6 7">
    <name type="scientific">Thiobacillus sedimenti</name>
    <dbReference type="NCBI Taxonomy" id="3110231"/>
    <lineage>
        <taxon>Bacteria</taxon>
        <taxon>Pseudomonadati</taxon>
        <taxon>Pseudomonadota</taxon>
        <taxon>Betaproteobacteria</taxon>
        <taxon>Nitrosomonadales</taxon>
        <taxon>Thiobacillaceae</taxon>
        <taxon>Thiobacillus</taxon>
    </lineage>
</organism>
<name>A0ABZ1CHC5_9PROT</name>
<sequence length="258" mass="26823">MSTLAAILGATVAGSVLSLVLAALIAFSARPSWVPVLVSYAIGALLGAALLEVLPEAVEMGGDVKTVAQALLGGILLFFLLEKLVLWRHCHDEGCEAHVAHDHGHDHGRSGLMITVGDTFHNFVDGIIIAGAFLVDFRLGVITALAIIAHEIPQEIGDFLILLHSGYTRGQALALNVLTGVATVLGALVGYFALSKLQGWTPVLLGLAGASMLYVALSDLIPGLHKRAEIRATLQQLVLIGLGVATVAVAGILIGEGR</sequence>
<feature type="transmembrane region" description="Helical" evidence="5">
    <location>
        <begin position="200"/>
        <end position="217"/>
    </location>
</feature>
<comment type="subcellular location">
    <subcellularLocation>
        <location evidence="1">Membrane</location>
        <topology evidence="1">Multi-pass membrane protein</topology>
    </subcellularLocation>
</comment>
<dbReference type="PANTHER" id="PTHR16950:SF16">
    <property type="entry name" value="ZINC TRANSPORTER ZIP13"/>
    <property type="match status" value="1"/>
</dbReference>
<reference evidence="6 7" key="1">
    <citation type="submission" date="2023-12" db="EMBL/GenBank/DDBJ databases">
        <title>Thiobacillus sedimentum sp. nov., a chemolithoautotrophic sulfur-oxidizing bacterium isolated from freshwater sediment.</title>
        <authorList>
            <person name="Luo J."/>
            <person name="Dai C."/>
        </authorList>
    </citation>
    <scope>NUCLEOTIDE SEQUENCE [LARGE SCALE GENOMIC DNA]</scope>
    <source>
        <strain evidence="6 7">SCUT-2</strain>
    </source>
</reference>
<dbReference type="PANTHER" id="PTHR16950">
    <property type="entry name" value="ZINC TRANSPORTER SLC39A7 HISTIDINE-RICH MEMBRANE PROTEIN KE4"/>
    <property type="match status" value="1"/>
</dbReference>
<feature type="transmembrane region" description="Helical" evidence="5">
    <location>
        <begin position="32"/>
        <end position="54"/>
    </location>
</feature>
<evidence type="ECO:0000256" key="1">
    <source>
        <dbReference type="ARBA" id="ARBA00004141"/>
    </source>
</evidence>
<evidence type="ECO:0000256" key="5">
    <source>
        <dbReference type="SAM" id="Phobius"/>
    </source>
</evidence>
<keyword evidence="3 5" id="KW-1133">Transmembrane helix</keyword>
<feature type="transmembrane region" description="Helical" evidence="5">
    <location>
        <begin position="66"/>
        <end position="86"/>
    </location>
</feature>